<keyword evidence="4" id="KW-1185">Reference proteome</keyword>
<dbReference type="OrthoDB" id="5631538at2"/>
<dbReference type="EMBL" id="LNYZ01000043">
    <property type="protein sequence ID" value="KTD69920.1"/>
    <property type="molecule type" value="Genomic_DNA"/>
</dbReference>
<dbReference type="AlphaFoldDB" id="A0A378L4Y9"/>
<dbReference type="RefSeq" id="WP_133129216.1">
    <property type="nucleotide sequence ID" value="NZ_CAAAIO010000033.1"/>
</dbReference>
<name>A0A378L4Y9_9GAMM</name>
<feature type="signal peptide" evidence="1">
    <location>
        <begin position="1"/>
        <end position="24"/>
    </location>
</feature>
<proteinExistence type="predicted"/>
<dbReference type="Gene3D" id="2.60.40.10">
    <property type="entry name" value="Immunoglobulins"/>
    <property type="match status" value="1"/>
</dbReference>
<evidence type="ECO:0000313" key="3">
    <source>
        <dbReference type="EMBL" id="STY21767.1"/>
    </source>
</evidence>
<dbReference type="InterPro" id="IPR013783">
    <property type="entry name" value="Ig-like_fold"/>
</dbReference>
<organism evidence="3 5">
    <name type="scientific">Legionella steigerwaltii</name>
    <dbReference type="NCBI Taxonomy" id="460"/>
    <lineage>
        <taxon>Bacteria</taxon>
        <taxon>Pseudomonadati</taxon>
        <taxon>Pseudomonadota</taxon>
        <taxon>Gammaproteobacteria</taxon>
        <taxon>Legionellales</taxon>
        <taxon>Legionellaceae</taxon>
        <taxon>Legionella</taxon>
    </lineage>
</organism>
<evidence type="ECO:0000313" key="4">
    <source>
        <dbReference type="Proteomes" id="UP000054820"/>
    </source>
</evidence>
<accession>A0A378L4Y9</accession>
<evidence type="ECO:0000256" key="1">
    <source>
        <dbReference type="SAM" id="SignalP"/>
    </source>
</evidence>
<dbReference type="STRING" id="460.Lstg_3361"/>
<evidence type="ECO:0000313" key="2">
    <source>
        <dbReference type="EMBL" id="KTD69920.1"/>
    </source>
</evidence>
<reference evidence="2 4" key="1">
    <citation type="submission" date="2015-11" db="EMBL/GenBank/DDBJ databases">
        <title>Genomic analysis of 38 Legionella species identifies large and diverse effector repertoires.</title>
        <authorList>
            <person name="Burstein D."/>
            <person name="Amaro F."/>
            <person name="Zusman T."/>
            <person name="Lifshitz Z."/>
            <person name="Cohen O."/>
            <person name="Gilbert J.A."/>
            <person name="Pupko T."/>
            <person name="Shuman H.A."/>
            <person name="Segal G."/>
        </authorList>
    </citation>
    <scope>NUCLEOTIDE SEQUENCE [LARGE SCALE GENOMIC DNA]</scope>
    <source>
        <strain evidence="2 4">SC-18-C9</strain>
    </source>
</reference>
<keyword evidence="1" id="KW-0732">Signal</keyword>
<dbReference type="EMBL" id="UGOY01000001">
    <property type="protein sequence ID" value="STY21767.1"/>
    <property type="molecule type" value="Genomic_DNA"/>
</dbReference>
<reference evidence="3 5" key="2">
    <citation type="submission" date="2018-06" db="EMBL/GenBank/DDBJ databases">
        <authorList>
            <consortium name="Pathogen Informatics"/>
            <person name="Doyle S."/>
        </authorList>
    </citation>
    <scope>NUCLEOTIDE SEQUENCE [LARGE SCALE GENOMIC DNA]</scope>
    <source>
        <strain evidence="3 5">NCTC11991</strain>
    </source>
</reference>
<sequence length="259" mass="27062">MFFKRMLRIGMGGCLALSSLMVWAGTNPVDFMVIPGNGLPATTILGGSYSFKYVLTNNLPFDESLKQISYTINGSGGFTVNDACSNKTLTANGGQCTITVAFQPVTIGASNISFTLRYDNNVVPLPTLSTTIMQQSVPCSESTGEVAPVPLDPSTVSINAAGWVANCPFGYNLVCKSGTGAVNALCISGQPPKMGNFSQIAPEMTLIDELTSLPFPADMIPPSRIPPACTFPGPAAVGPAKFPNIPNTTVCVACNAFNC</sequence>
<evidence type="ECO:0000313" key="5">
    <source>
        <dbReference type="Proteomes" id="UP000255110"/>
    </source>
</evidence>
<gene>
    <name evidence="2" type="ORF">Lstg_3361</name>
    <name evidence="3" type="ORF">NCTC11991_00336</name>
</gene>
<feature type="chain" id="PRO_5016664109" evidence="1">
    <location>
        <begin position="25"/>
        <end position="259"/>
    </location>
</feature>
<protein>
    <submittedName>
        <fullName evidence="3">Thaumatin domain-containing protein</fullName>
    </submittedName>
</protein>
<dbReference type="Proteomes" id="UP000255110">
    <property type="component" value="Unassembled WGS sequence"/>
</dbReference>
<dbReference type="Proteomes" id="UP000054820">
    <property type="component" value="Unassembled WGS sequence"/>
</dbReference>